<protein>
    <submittedName>
        <fullName evidence="3">AAA family ATPase</fullName>
    </submittedName>
</protein>
<comment type="caution">
    <text evidence="3">The sequence shown here is derived from an EMBL/GenBank/DDBJ whole genome shotgun (WGS) entry which is preliminary data.</text>
</comment>
<evidence type="ECO:0000256" key="1">
    <source>
        <dbReference type="ARBA" id="ARBA00023236"/>
    </source>
</evidence>
<dbReference type="InterPro" id="IPR003959">
    <property type="entry name" value="ATPase_AAA_core"/>
</dbReference>
<keyword evidence="1" id="KW-0742">SOS response</keyword>
<evidence type="ECO:0000313" key="3">
    <source>
        <dbReference type="EMBL" id="GAA1987106.1"/>
    </source>
</evidence>
<dbReference type="RefSeq" id="WP_344061702.1">
    <property type="nucleotide sequence ID" value="NZ_BAAAOH010000001.1"/>
</dbReference>
<proteinExistence type="predicted"/>
<organism evidence="3 4">
    <name type="scientific">Microbacterium pumilum</name>
    <dbReference type="NCBI Taxonomy" id="344165"/>
    <lineage>
        <taxon>Bacteria</taxon>
        <taxon>Bacillati</taxon>
        <taxon>Actinomycetota</taxon>
        <taxon>Actinomycetes</taxon>
        <taxon>Micrococcales</taxon>
        <taxon>Microbacteriaceae</taxon>
        <taxon>Microbacterium</taxon>
    </lineage>
</organism>
<keyword evidence="4" id="KW-1185">Reference proteome</keyword>
<feature type="domain" description="ATPase AAA-type core" evidence="2">
    <location>
        <begin position="23"/>
        <end position="340"/>
    </location>
</feature>
<gene>
    <name evidence="3" type="ORF">GCM10009777_21590</name>
</gene>
<dbReference type="InterPro" id="IPR027417">
    <property type="entry name" value="P-loop_NTPase"/>
</dbReference>
<sequence length="380" mass="40469">MLTTVAVAGYRSLRDVVVPLGPLTVVTGPNGSGKSNLYRALRLLSTAASGSIVAGVAAEGGLPSIMWAGPESPTGEARVQGTVRKGPRALLLGYASDELGYLVDLGLPQVVGPTLFDRDPELKREQVFAGPFAKPATLLIDRTRAATRMRDGSWRTLDQPLMPYETILTDLAEGDTGPELLGLRRVLSGWRFYDNFRTDPGAPVRMSQIGTRTQTLAHDGSDLAAVWATIQDAGRGASLDREVERAFPGSRVTVTGEDGRLRLVMDQPGLLRPLETSELSDGTLRYLLLCAALLPAHPAPLIVLNEPESSLHPDLIAPLAELIVAASDRSQVVVVTHAELLANALESAGAMTHRLRADAAGTVVDGQGALDRPAWNWGSR</sequence>
<dbReference type="EMBL" id="BAAAOH010000001">
    <property type="protein sequence ID" value="GAA1987106.1"/>
    <property type="molecule type" value="Genomic_DNA"/>
</dbReference>
<keyword evidence="1" id="KW-0227">DNA damage</keyword>
<dbReference type="InterPro" id="IPR014555">
    <property type="entry name" value="RecF-like"/>
</dbReference>
<reference evidence="4" key="1">
    <citation type="journal article" date="2019" name="Int. J. Syst. Evol. Microbiol.">
        <title>The Global Catalogue of Microorganisms (GCM) 10K type strain sequencing project: providing services to taxonomists for standard genome sequencing and annotation.</title>
        <authorList>
            <consortium name="The Broad Institute Genomics Platform"/>
            <consortium name="The Broad Institute Genome Sequencing Center for Infectious Disease"/>
            <person name="Wu L."/>
            <person name="Ma J."/>
        </authorList>
    </citation>
    <scope>NUCLEOTIDE SEQUENCE [LARGE SCALE GENOMIC DNA]</scope>
    <source>
        <strain evidence="4">JCM 14902</strain>
    </source>
</reference>
<dbReference type="Proteomes" id="UP001500326">
    <property type="component" value="Unassembled WGS sequence"/>
</dbReference>
<name>A0ABP5DYS3_9MICO</name>
<evidence type="ECO:0000313" key="4">
    <source>
        <dbReference type="Proteomes" id="UP001500326"/>
    </source>
</evidence>
<dbReference type="PANTHER" id="PTHR32182">
    <property type="entry name" value="DNA REPLICATION AND REPAIR PROTEIN RECF"/>
    <property type="match status" value="1"/>
</dbReference>
<dbReference type="SUPFAM" id="SSF52540">
    <property type="entry name" value="P-loop containing nucleoside triphosphate hydrolases"/>
    <property type="match status" value="1"/>
</dbReference>
<accession>A0ABP5DYS3</accession>
<dbReference type="PANTHER" id="PTHR32182:SF25">
    <property type="entry name" value="SLR1056 PROTEIN"/>
    <property type="match status" value="1"/>
</dbReference>
<evidence type="ECO:0000259" key="2">
    <source>
        <dbReference type="Pfam" id="PF13304"/>
    </source>
</evidence>
<dbReference type="Pfam" id="PF13304">
    <property type="entry name" value="AAA_21"/>
    <property type="match status" value="1"/>
</dbReference>
<dbReference type="Gene3D" id="3.40.50.300">
    <property type="entry name" value="P-loop containing nucleotide triphosphate hydrolases"/>
    <property type="match status" value="2"/>
</dbReference>
<dbReference type="PIRSF" id="PIRSF029347">
    <property type="entry name" value="RecF"/>
    <property type="match status" value="1"/>
</dbReference>